<dbReference type="EMBL" id="SLXV01000037">
    <property type="protein sequence ID" value="TCP64843.1"/>
    <property type="molecule type" value="Genomic_DNA"/>
</dbReference>
<dbReference type="AlphaFoldDB" id="A0A4R2RNS5"/>
<name>A0A4R2RNS5_9BACL</name>
<keyword evidence="2" id="KW-1133">Transmembrane helix</keyword>
<gene>
    <name evidence="3" type="ORF">EDD57_13725</name>
</gene>
<reference evidence="3 4" key="1">
    <citation type="submission" date="2019-03" db="EMBL/GenBank/DDBJ databases">
        <title>Genomic Encyclopedia of Type Strains, Phase IV (KMG-IV): sequencing the most valuable type-strain genomes for metagenomic binning, comparative biology and taxonomic classification.</title>
        <authorList>
            <person name="Goeker M."/>
        </authorList>
    </citation>
    <scope>NUCLEOTIDE SEQUENCE [LARGE SCALE GENOMIC DNA]</scope>
    <source>
        <strain evidence="3 4">DSM 46831</strain>
    </source>
</reference>
<dbReference type="RefSeq" id="WP_131849516.1">
    <property type="nucleotide sequence ID" value="NZ_SLXV01000037.1"/>
</dbReference>
<comment type="caution">
    <text evidence="3">The sequence shown here is derived from an EMBL/GenBank/DDBJ whole genome shotgun (WGS) entry which is preliminary data.</text>
</comment>
<accession>A0A4R2RNS5</accession>
<protein>
    <submittedName>
        <fullName evidence="3">Uncharacterized protein</fullName>
    </submittedName>
</protein>
<sequence>MKQFIRKSGTALALIAVSILGTVLYMNYIEDKEAKTYVETYTQLGGSQIVNEMTESYSQIMEQYSNYKLNRDTKKKIVDRLQLLTKKLQQVENQLNTKTESQKLDFAYLYQDAKLVSLSLSDPTKDDIVPVVVLHASEGVGEWKKQIVNMEQGD</sequence>
<feature type="coiled-coil region" evidence="1">
    <location>
        <begin position="74"/>
        <end position="101"/>
    </location>
</feature>
<evidence type="ECO:0000313" key="3">
    <source>
        <dbReference type="EMBL" id="TCP64843.1"/>
    </source>
</evidence>
<evidence type="ECO:0000256" key="2">
    <source>
        <dbReference type="SAM" id="Phobius"/>
    </source>
</evidence>
<dbReference type="Proteomes" id="UP000294746">
    <property type="component" value="Unassembled WGS sequence"/>
</dbReference>
<keyword evidence="2" id="KW-0472">Membrane</keyword>
<dbReference type="OrthoDB" id="2987959at2"/>
<evidence type="ECO:0000313" key="4">
    <source>
        <dbReference type="Proteomes" id="UP000294746"/>
    </source>
</evidence>
<keyword evidence="1" id="KW-0175">Coiled coil</keyword>
<keyword evidence="2" id="KW-0812">Transmembrane</keyword>
<feature type="transmembrane region" description="Helical" evidence="2">
    <location>
        <begin position="12"/>
        <end position="29"/>
    </location>
</feature>
<evidence type="ECO:0000256" key="1">
    <source>
        <dbReference type="SAM" id="Coils"/>
    </source>
</evidence>
<organism evidence="3 4">
    <name type="scientific">Baia soyae</name>
    <dbReference type="NCBI Taxonomy" id="1544746"/>
    <lineage>
        <taxon>Bacteria</taxon>
        <taxon>Bacillati</taxon>
        <taxon>Bacillota</taxon>
        <taxon>Bacilli</taxon>
        <taxon>Bacillales</taxon>
        <taxon>Thermoactinomycetaceae</taxon>
        <taxon>Baia</taxon>
    </lineage>
</organism>
<keyword evidence="4" id="KW-1185">Reference proteome</keyword>
<proteinExistence type="predicted"/>